<keyword evidence="2" id="KW-1133">Transmembrane helix</keyword>
<dbReference type="Gene3D" id="1.25.40.10">
    <property type="entry name" value="Tetratricopeptide repeat domain"/>
    <property type="match status" value="1"/>
</dbReference>
<dbReference type="PANTHER" id="PTHR35870:SF1">
    <property type="entry name" value="PROTEIN, PUTATIVE (AFU_ORTHOLOGUE AFUA_5G03330)-RELATED"/>
    <property type="match status" value="1"/>
</dbReference>
<evidence type="ECO:0000313" key="4">
    <source>
        <dbReference type="Proteomes" id="UP000574390"/>
    </source>
</evidence>
<feature type="non-terminal residue" evidence="3">
    <location>
        <position position="1"/>
    </location>
</feature>
<comment type="caution">
    <text evidence="3">The sequence shown here is derived from an EMBL/GenBank/DDBJ whole genome shotgun (WGS) entry which is preliminary data.</text>
</comment>
<proteinExistence type="predicted"/>
<feature type="transmembrane region" description="Helical" evidence="2">
    <location>
        <begin position="27"/>
        <end position="44"/>
    </location>
</feature>
<dbReference type="Pfam" id="PF14027">
    <property type="entry name" value="Questin_oxidase"/>
    <property type="match status" value="1"/>
</dbReference>
<dbReference type="Proteomes" id="UP000574390">
    <property type="component" value="Unassembled WGS sequence"/>
</dbReference>
<keyword evidence="2" id="KW-0472">Membrane</keyword>
<keyword evidence="2" id="KW-0812">Transmembrane</keyword>
<keyword evidence="1" id="KW-0560">Oxidoreductase</keyword>
<evidence type="ECO:0000313" key="3">
    <source>
        <dbReference type="EMBL" id="KAF4754540.1"/>
    </source>
</evidence>
<protein>
    <submittedName>
        <fullName evidence="3">Uncharacterized protein</fullName>
    </submittedName>
</protein>
<name>A0A7J6UBF5_PEROL</name>
<dbReference type="InterPro" id="IPR025337">
    <property type="entry name" value="Questin_oxidase-like"/>
</dbReference>
<dbReference type="GO" id="GO:0016491">
    <property type="term" value="F:oxidoreductase activity"/>
    <property type="evidence" value="ECO:0007669"/>
    <property type="project" value="UniProtKB-KW"/>
</dbReference>
<gene>
    <name evidence="3" type="ORF">FOZ62_025938</name>
</gene>
<organism evidence="3 4">
    <name type="scientific">Perkinsus olseni</name>
    <name type="common">Perkinsus atlanticus</name>
    <dbReference type="NCBI Taxonomy" id="32597"/>
    <lineage>
        <taxon>Eukaryota</taxon>
        <taxon>Sar</taxon>
        <taxon>Alveolata</taxon>
        <taxon>Perkinsozoa</taxon>
        <taxon>Perkinsea</taxon>
        <taxon>Perkinsida</taxon>
        <taxon>Perkinsidae</taxon>
        <taxon>Perkinsus</taxon>
    </lineage>
</organism>
<sequence>MPRSEPTELSLPLINPARQPKRRLRNVVIGFVVILVIFAALYGLKCLVARKPEEIPAESQPNTLLPVAAVSGLVGDLCTYGRRHNIEYNGYFTDHSPYLSISLARSGAGSNATIDDFMKYEERLDPAVPPDVPINNVSDVERYVNSKREHYGSFLKYFDSEVRDAASLDDVVRAHFPRVRRGLGGAAFHPLILTGVALEAENGLLLAEGLAYLHVRTMRDYDSEEASMVTPGTSGSPGEVLFNFTEAVSEMLPLPSGTARADFLTKPELSGVLLKQRVDWPEDFEGLQRVISEQLVPLAAAALYYSDNEFFVLHGWTSLYALARLVPHLGAANVDTARSAVDSWFRAYMAAFAQRGLPGARDLKAWVQGNGEADQLEVDWTAWTQQGQEIVNKDPGQVHVIKSIWMLHMRWAEANPEDTKARQMMARAAKNIAERPIRFAKVVIELSDSLNVIGVKVSSLTKRYALIHALWKIIDFKIIVPLAVAGLSWPGISISVLHNRMGAGSPATSDTISTSPAVDRVLQVEVLQSYIMQFLSVPSLAAFGLTSTKIYKIFDSELAWTDTRLRACRVIPSITRIAGVSPKEVFHASLEASEGVVAYEERDFEAAIEFYDRALSIFRDVNFITRLADVKYATRDRQRAKALYEEAHAADPKNSYAVNGLALFARTQSEEERLLRLAVELDPMNSYALANLGGIVMCEAWDDLSQMRNKEAEELLQRAVNLNSKLFYAPRMLETVRAIQ</sequence>
<dbReference type="SUPFAM" id="SSF48452">
    <property type="entry name" value="TPR-like"/>
    <property type="match status" value="1"/>
</dbReference>
<dbReference type="InterPro" id="IPR011990">
    <property type="entry name" value="TPR-like_helical_dom_sf"/>
</dbReference>
<evidence type="ECO:0000256" key="1">
    <source>
        <dbReference type="ARBA" id="ARBA00023002"/>
    </source>
</evidence>
<dbReference type="PANTHER" id="PTHR35870">
    <property type="entry name" value="PROTEIN, PUTATIVE (AFU_ORTHOLOGUE AFUA_5G03330)-RELATED"/>
    <property type="match status" value="1"/>
</dbReference>
<evidence type="ECO:0000256" key="2">
    <source>
        <dbReference type="SAM" id="Phobius"/>
    </source>
</evidence>
<reference evidence="3 4" key="1">
    <citation type="submission" date="2020-04" db="EMBL/GenBank/DDBJ databases">
        <title>Perkinsus olseni comparative genomics.</title>
        <authorList>
            <person name="Bogema D.R."/>
        </authorList>
    </citation>
    <scope>NUCLEOTIDE SEQUENCE [LARGE SCALE GENOMIC DNA]</scope>
    <source>
        <strain evidence="3">ATCC PRA-205</strain>
    </source>
</reference>
<dbReference type="EMBL" id="JABANM010001287">
    <property type="protein sequence ID" value="KAF4754540.1"/>
    <property type="molecule type" value="Genomic_DNA"/>
</dbReference>
<dbReference type="AlphaFoldDB" id="A0A7J6UBF5"/>
<accession>A0A7J6UBF5</accession>